<dbReference type="STRING" id="714315.GCA_000516535_00648"/>
<protein>
    <submittedName>
        <fullName evidence="1">Uncharacterized protein</fullName>
    </submittedName>
</protein>
<dbReference type="EMBL" id="AP019822">
    <property type="protein sequence ID" value="BBM35720.1"/>
    <property type="molecule type" value="Genomic_DNA"/>
</dbReference>
<proteinExistence type="predicted"/>
<gene>
    <name evidence="1" type="ORF">JCM16774_0649</name>
</gene>
<accession>A0A510J8U8</accession>
<dbReference type="RefSeq" id="WP_026737225.1">
    <property type="nucleotide sequence ID" value="NZ_AP019822.1"/>
</dbReference>
<evidence type="ECO:0000313" key="2">
    <source>
        <dbReference type="Proteomes" id="UP000321606"/>
    </source>
</evidence>
<dbReference type="KEGG" id="lgo:JCM16774_0649"/>
<dbReference type="Proteomes" id="UP000321606">
    <property type="component" value="Chromosome"/>
</dbReference>
<reference evidence="1 2" key="1">
    <citation type="submission" date="2019-07" db="EMBL/GenBank/DDBJ databases">
        <title>Complete Genome Sequence of Leptotrichia goodfellowii Strain JCM 16774.</title>
        <authorList>
            <person name="Watanabe S."/>
            <person name="Cui L."/>
        </authorList>
    </citation>
    <scope>NUCLEOTIDE SEQUENCE [LARGE SCALE GENOMIC DNA]</scope>
    <source>
        <strain evidence="1 2">JCM16774</strain>
    </source>
</reference>
<evidence type="ECO:0000313" key="1">
    <source>
        <dbReference type="EMBL" id="BBM35720.1"/>
    </source>
</evidence>
<dbReference type="AlphaFoldDB" id="A0A510J8U8"/>
<name>A0A510J8U8_9FUSO</name>
<organism evidence="1 2">
    <name type="scientific">Pseudoleptotrichia goodfellowii</name>
    <dbReference type="NCBI Taxonomy" id="157692"/>
    <lineage>
        <taxon>Bacteria</taxon>
        <taxon>Fusobacteriati</taxon>
        <taxon>Fusobacteriota</taxon>
        <taxon>Fusobacteriia</taxon>
        <taxon>Fusobacteriales</taxon>
        <taxon>Leptotrichiaceae</taxon>
        <taxon>Pseudoleptotrichia</taxon>
    </lineage>
</organism>
<sequence>MAKMINPNTINDMTLMNAKVQIRMNELLQKIGRGKRKVKVTLSKSTRSYLNKLTEEMKKQMKDYEKQRPNLFQFFNYLEKETAVTKANKKQKTKEIALSYEELDFLKFQIKETVKGIDNTRSKLKWYNFLKKGLYKTLRKQNEVTLEELGKTSVSR</sequence>
<dbReference type="OrthoDB" id="95326at2"/>